<comment type="caution">
    <text evidence="2">The sequence shown here is derived from an EMBL/GenBank/DDBJ whole genome shotgun (WGS) entry which is preliminary data.</text>
</comment>
<evidence type="ECO:0000313" key="2">
    <source>
        <dbReference type="EMBL" id="GHJ86904.1"/>
    </source>
</evidence>
<protein>
    <submittedName>
        <fullName evidence="2">Uncharacterized protein</fullName>
    </submittedName>
</protein>
<keyword evidence="3" id="KW-1185">Reference proteome</keyword>
<reference evidence="2" key="1">
    <citation type="submission" date="2020-07" db="EMBL/GenBank/DDBJ databases">
        <title>Draft Genome Sequence of a Deep-Sea Yeast, Naganishia (Cryptococcus) liquefaciens strain N6.</title>
        <authorList>
            <person name="Han Y.W."/>
            <person name="Kajitani R."/>
            <person name="Morimoto H."/>
            <person name="Parhat M."/>
            <person name="Tsubouchi H."/>
            <person name="Bakenova O."/>
            <person name="Ogata M."/>
            <person name="Argunhan B."/>
            <person name="Aoki R."/>
            <person name="Kajiwara S."/>
            <person name="Itoh T."/>
            <person name="Iwasaki H."/>
        </authorList>
    </citation>
    <scope>NUCLEOTIDE SEQUENCE</scope>
    <source>
        <strain evidence="2">N6</strain>
    </source>
</reference>
<dbReference type="EMBL" id="BLZA01000019">
    <property type="protein sequence ID" value="GHJ86904.1"/>
    <property type="molecule type" value="Genomic_DNA"/>
</dbReference>
<sequence length="306" mass="32778">MAASSVVSSSASPLPRHPIPPHRRDSAVSVATVPSSHPITTATNGDIVTPSNSLITTATRPSFDATTTKSSSAERLQSQLFTRPAGPSTTPSAQTLPGLYEVLYGTGWAVLTQPFASQYAEEAKRNVEKARQKQQEELDRRKMMEAHQYPGGKPILLPPDKKPDDIDVEFLYTDSSKEESGAQGASSSSYDPSNSSLGSTETSDTGKKQKARLAKFIRRVRKVTHLLTGDPGPTSHVAATPETADTRSLSTSDTVTAHASKRPGPLERFAMWLVSWKTDESEIALADSPPNCTFLQTGADAGRGMP</sequence>
<name>A0A8H3YEV6_9TREE</name>
<proteinExistence type="predicted"/>
<dbReference type="AlphaFoldDB" id="A0A8H3YEV6"/>
<evidence type="ECO:0000256" key="1">
    <source>
        <dbReference type="SAM" id="MobiDB-lite"/>
    </source>
</evidence>
<feature type="compositionally biased region" description="Polar residues" evidence="1">
    <location>
        <begin position="32"/>
        <end position="47"/>
    </location>
</feature>
<evidence type="ECO:0000313" key="3">
    <source>
        <dbReference type="Proteomes" id="UP000620104"/>
    </source>
</evidence>
<gene>
    <name evidence="2" type="ORF">NliqN6_3306</name>
</gene>
<feature type="region of interest" description="Disordered" evidence="1">
    <location>
        <begin position="1"/>
        <end position="47"/>
    </location>
</feature>
<accession>A0A8H3YEV6</accession>
<feature type="compositionally biased region" description="Polar residues" evidence="1">
    <location>
        <begin position="246"/>
        <end position="257"/>
    </location>
</feature>
<feature type="compositionally biased region" description="Low complexity" evidence="1">
    <location>
        <begin position="181"/>
        <end position="199"/>
    </location>
</feature>
<feature type="compositionally biased region" description="Low complexity" evidence="1">
    <location>
        <begin position="1"/>
        <end position="14"/>
    </location>
</feature>
<feature type="region of interest" description="Disordered" evidence="1">
    <location>
        <begin position="145"/>
        <end position="210"/>
    </location>
</feature>
<dbReference type="Proteomes" id="UP000620104">
    <property type="component" value="Unassembled WGS sequence"/>
</dbReference>
<organism evidence="2 3">
    <name type="scientific">Naganishia liquefaciens</name>
    <dbReference type="NCBI Taxonomy" id="104408"/>
    <lineage>
        <taxon>Eukaryota</taxon>
        <taxon>Fungi</taxon>
        <taxon>Dikarya</taxon>
        <taxon>Basidiomycota</taxon>
        <taxon>Agaricomycotina</taxon>
        <taxon>Tremellomycetes</taxon>
        <taxon>Filobasidiales</taxon>
        <taxon>Filobasidiaceae</taxon>
        <taxon>Naganishia</taxon>
    </lineage>
</organism>
<feature type="region of interest" description="Disordered" evidence="1">
    <location>
        <begin position="225"/>
        <end position="263"/>
    </location>
</feature>